<dbReference type="Proteomes" id="UP001304461">
    <property type="component" value="Unassembled WGS sequence"/>
</dbReference>
<name>A0ABU5RX52_9CYAN</name>
<dbReference type="Gene3D" id="3.30.70.1860">
    <property type="entry name" value="Uncharacterised protein family Ycf54"/>
    <property type="match status" value="1"/>
</dbReference>
<dbReference type="Pfam" id="PF10674">
    <property type="entry name" value="Ycf54"/>
    <property type="match status" value="1"/>
</dbReference>
<evidence type="ECO:0000256" key="1">
    <source>
        <dbReference type="ARBA" id="ARBA00043978"/>
    </source>
</evidence>
<protein>
    <submittedName>
        <fullName evidence="2">MgPME-cyclase complex family protein</fullName>
    </submittedName>
</protein>
<dbReference type="InterPro" id="IPR038409">
    <property type="entry name" value="Ycf54-like_sf"/>
</dbReference>
<sequence>MTRYHFVAASRAFLLEEEPLEEVLRERRRNYAEKDKAIDFWLLERPAFLEAPELAAGLATVPRPAAAVVSTDEKFITFMKLRLEFVAVGSFEAPSATIPDPLATLR</sequence>
<dbReference type="PANTHER" id="PTHR35319">
    <property type="match status" value="1"/>
</dbReference>
<dbReference type="PANTHER" id="PTHR35319:SF2">
    <property type="entry name" value="YCF54"/>
    <property type="match status" value="1"/>
</dbReference>
<dbReference type="EMBL" id="JAYGHX010000010">
    <property type="protein sequence ID" value="MEA5392359.1"/>
    <property type="molecule type" value="Genomic_DNA"/>
</dbReference>
<gene>
    <name evidence="2" type="ORF">VB738_13940</name>
</gene>
<organism evidence="2 3">
    <name type="scientific">Cyanobium gracile UHCC 0139</name>
    <dbReference type="NCBI Taxonomy" id="3110308"/>
    <lineage>
        <taxon>Bacteria</taxon>
        <taxon>Bacillati</taxon>
        <taxon>Cyanobacteriota</taxon>
        <taxon>Cyanophyceae</taxon>
        <taxon>Synechococcales</taxon>
        <taxon>Prochlorococcaceae</taxon>
        <taxon>Cyanobium</taxon>
    </lineage>
</organism>
<evidence type="ECO:0000313" key="3">
    <source>
        <dbReference type="Proteomes" id="UP001304461"/>
    </source>
</evidence>
<accession>A0ABU5RX52</accession>
<evidence type="ECO:0000313" key="2">
    <source>
        <dbReference type="EMBL" id="MEA5392359.1"/>
    </source>
</evidence>
<comment type="caution">
    <text evidence="2">The sequence shown here is derived from an EMBL/GenBank/DDBJ whole genome shotgun (WGS) entry which is preliminary data.</text>
</comment>
<comment type="similarity">
    <text evidence="1">Belongs to the ycf54 family.</text>
</comment>
<dbReference type="InterPro" id="IPR019616">
    <property type="entry name" value="Ycf54"/>
</dbReference>
<dbReference type="RefSeq" id="WP_323306313.1">
    <property type="nucleotide sequence ID" value="NZ_JAYGHX010000010.1"/>
</dbReference>
<keyword evidence="3" id="KW-1185">Reference proteome</keyword>
<reference evidence="2 3" key="1">
    <citation type="submission" date="2023-12" db="EMBL/GenBank/DDBJ databases">
        <title>Baltic Sea Cyanobacteria.</title>
        <authorList>
            <person name="Delbaje E."/>
            <person name="Fewer D.P."/>
            <person name="Shishido T.K."/>
        </authorList>
    </citation>
    <scope>NUCLEOTIDE SEQUENCE [LARGE SCALE GENOMIC DNA]</scope>
    <source>
        <strain evidence="2 3">UHCC 0139</strain>
    </source>
</reference>
<proteinExistence type="inferred from homology"/>